<dbReference type="EMBL" id="FPAI01000011">
    <property type="protein sequence ID" value="SFS81034.1"/>
    <property type="molecule type" value="Genomic_DNA"/>
</dbReference>
<dbReference type="STRING" id="306541.SAMN05421668_1112"/>
<dbReference type="Pfam" id="PF14493">
    <property type="entry name" value="HTH_40"/>
    <property type="match status" value="1"/>
</dbReference>
<dbReference type="Proteomes" id="UP000199139">
    <property type="component" value="Unassembled WGS sequence"/>
</dbReference>
<keyword evidence="5" id="KW-1185">Reference proteome</keyword>
<sequence length="352" mass="42336">MFRYLMIYLLKTINSNRSPAAIYHILTGKKSSQTIQDLHLFQLHTYYRLLPNLSRQAFDYDVDQMVNEGLMEWLNAKDYRLTDKAWDYLSTYKDTCDEAHNFERPIDHQSKEIFTKRFYLTIQTFTQRVMDDTGFIPLIDDITIQAFVKQYYHLHKHALRDWLEQCYEQLYDVLKTYPDIRRHIYLDRLSTANHNGQSLQQLVDRYHVTEADILLTLALIERTLFIRSQQHQTLLSDLLPADNQPKIYERLMTRSARKTHQLVIKGYKIEDLIQLRQLKRGTIEDHLVEICMLDDHFKLDDYVEEEKIAIIESYLSKRHTQKLAELKRTLPEEMTYLDLRLVFAHYQKRLHQ</sequence>
<proteinExistence type="predicted"/>
<evidence type="ECO:0000313" key="3">
    <source>
        <dbReference type="EMBL" id="SFS81034.1"/>
    </source>
</evidence>
<accession>A0A1I6SVN9</accession>
<gene>
    <name evidence="2" type="ORF">HMI01_13120</name>
    <name evidence="3" type="ORF">SAMN05421668_1112</name>
</gene>
<evidence type="ECO:0000259" key="1">
    <source>
        <dbReference type="Pfam" id="PF14493"/>
    </source>
</evidence>
<dbReference type="OrthoDB" id="2354672at2"/>
<evidence type="ECO:0000313" key="5">
    <source>
        <dbReference type="Proteomes" id="UP000321773"/>
    </source>
</evidence>
<protein>
    <submittedName>
        <fullName evidence="3">Uncharacterized protein YpbB</fullName>
    </submittedName>
</protein>
<dbReference type="EMBL" id="BJWJ01000010">
    <property type="protein sequence ID" value="GEM04324.1"/>
    <property type="molecule type" value="Genomic_DNA"/>
</dbReference>
<reference evidence="3 4" key="1">
    <citation type="submission" date="2016-10" db="EMBL/GenBank/DDBJ databases">
        <authorList>
            <person name="de Groot N.N."/>
        </authorList>
    </citation>
    <scope>NUCLEOTIDE SEQUENCE [LARGE SCALE GENOMIC DNA]</scope>
    <source>
        <strain evidence="3 4">DSM 17074</strain>
    </source>
</reference>
<dbReference type="InterPro" id="IPR029491">
    <property type="entry name" value="Helicase_HTH"/>
</dbReference>
<dbReference type="Proteomes" id="UP000321773">
    <property type="component" value="Unassembled WGS sequence"/>
</dbReference>
<organism evidence="3 4">
    <name type="scientific">Halolactibacillus miurensis</name>
    <dbReference type="NCBI Taxonomy" id="306541"/>
    <lineage>
        <taxon>Bacteria</taxon>
        <taxon>Bacillati</taxon>
        <taxon>Bacillota</taxon>
        <taxon>Bacilli</taxon>
        <taxon>Bacillales</taxon>
        <taxon>Bacillaceae</taxon>
        <taxon>Halolactibacillus</taxon>
    </lineage>
</organism>
<reference evidence="2 5" key="2">
    <citation type="submission" date="2019-07" db="EMBL/GenBank/DDBJ databases">
        <title>Whole genome shotgun sequence of Halolactibacillus miurensis NBRC 100873.</title>
        <authorList>
            <person name="Hosoyama A."/>
            <person name="Uohara A."/>
            <person name="Ohji S."/>
            <person name="Ichikawa N."/>
        </authorList>
    </citation>
    <scope>NUCLEOTIDE SEQUENCE [LARGE SCALE GENOMIC DNA]</scope>
    <source>
        <strain evidence="2 5">NBRC 100873</strain>
    </source>
</reference>
<evidence type="ECO:0000313" key="2">
    <source>
        <dbReference type="EMBL" id="GEM04324.1"/>
    </source>
</evidence>
<dbReference type="RefSeq" id="WP_089854272.1">
    <property type="nucleotide sequence ID" value="NZ_BJWJ01000010.1"/>
</dbReference>
<feature type="domain" description="Helicase Helix-turn-helix" evidence="1">
    <location>
        <begin position="255"/>
        <end position="342"/>
    </location>
</feature>
<name>A0A1I6SVN9_9BACI</name>
<dbReference type="AlphaFoldDB" id="A0A1I6SVN9"/>
<evidence type="ECO:0000313" key="4">
    <source>
        <dbReference type="Proteomes" id="UP000199139"/>
    </source>
</evidence>